<evidence type="ECO:0000256" key="1">
    <source>
        <dbReference type="SAM" id="MobiDB-lite"/>
    </source>
</evidence>
<reference evidence="3" key="3">
    <citation type="submission" date="2019-12" db="UniProtKB">
        <authorList>
            <consortium name="WormBaseParasite"/>
        </authorList>
    </citation>
    <scope>IDENTIFICATION</scope>
</reference>
<organism evidence="2 3">
    <name type="scientific">Trichuris muris</name>
    <name type="common">Mouse whipworm</name>
    <dbReference type="NCBI Taxonomy" id="70415"/>
    <lineage>
        <taxon>Eukaryota</taxon>
        <taxon>Metazoa</taxon>
        <taxon>Ecdysozoa</taxon>
        <taxon>Nematoda</taxon>
        <taxon>Enoplea</taxon>
        <taxon>Dorylaimia</taxon>
        <taxon>Trichinellida</taxon>
        <taxon>Trichuridae</taxon>
        <taxon>Trichuris</taxon>
    </lineage>
</organism>
<dbReference type="AlphaFoldDB" id="A0A5S6QHR1"/>
<proteinExistence type="predicted"/>
<sequence>MLRRSNSPATGPSHDGNRIPTDSPVEARLAFPRNSGVLSVGNRGGRPCRRSTVVRGATNPRVLQSSAHLARRNCVLRGWWIRQSEERSASTTLNSQAGLSNSVVPNGPGMRTLVKSVATTAPSVTLGQQSSHSSKDRPPYGTELNAFSTVPNKLFDLLGSVDCSGKLTTTRQDGEEPLSGHCNSDVGDVEGATPFPQDTHGSSSVVVDHSYHSAEFTRKVCEVEEPPGRSCSDVVGGPGVAPCQMEGDGTEIVCIFDLQSHSILLADLALLACMWCKEVFLHDELSIDQFLCHLSKIHRIPTIPHCSTNVDWKRFGELTPCKLRVICKICRSLSFITIRALAKHAMVVHCVDVRCLNG</sequence>
<protein>
    <submittedName>
        <fullName evidence="3">C2H2-type domain-containing protein</fullName>
    </submittedName>
</protein>
<keyword evidence="2" id="KW-1185">Reference proteome</keyword>
<reference evidence="2" key="2">
    <citation type="submission" date="2014-03" db="EMBL/GenBank/DDBJ databases">
        <title>The whipworm genome and dual-species transcriptomics of an intimate host-pathogen interaction.</title>
        <authorList>
            <person name="Foth B.J."/>
            <person name="Tsai I.J."/>
            <person name="Reid A.J."/>
            <person name="Bancroft A.J."/>
            <person name="Nichol S."/>
            <person name="Tracey A."/>
            <person name="Holroyd N."/>
            <person name="Cotton J.A."/>
            <person name="Stanley E.J."/>
            <person name="Zarowiecki M."/>
            <person name="Liu J.Z."/>
            <person name="Huckvale T."/>
            <person name="Cooper P.J."/>
            <person name="Grencis R.K."/>
            <person name="Berriman M."/>
        </authorList>
    </citation>
    <scope>NUCLEOTIDE SEQUENCE [LARGE SCALE GENOMIC DNA]</scope>
    <source>
        <strain evidence="2">Edinburgh</strain>
    </source>
</reference>
<name>A0A5S6QHR1_TRIMR</name>
<evidence type="ECO:0000313" key="2">
    <source>
        <dbReference type="Proteomes" id="UP000046395"/>
    </source>
</evidence>
<reference evidence="2" key="1">
    <citation type="submission" date="2013-11" db="EMBL/GenBank/DDBJ databases">
        <authorList>
            <person name="Aslett M."/>
        </authorList>
    </citation>
    <scope>NUCLEOTIDE SEQUENCE [LARGE SCALE GENOMIC DNA]</scope>
    <source>
        <strain evidence="2">Edinburgh</strain>
    </source>
</reference>
<evidence type="ECO:0000313" key="3">
    <source>
        <dbReference type="WBParaSite" id="TMUE_2000006680.1"/>
    </source>
</evidence>
<feature type="region of interest" description="Disordered" evidence="1">
    <location>
        <begin position="1"/>
        <end position="24"/>
    </location>
</feature>
<dbReference type="Proteomes" id="UP000046395">
    <property type="component" value="Unassembled WGS sequence"/>
</dbReference>
<feature type="compositionally biased region" description="Polar residues" evidence="1">
    <location>
        <begin position="1"/>
        <end position="10"/>
    </location>
</feature>
<dbReference type="WBParaSite" id="TMUE_2000006680.2">
    <property type="protein sequence ID" value="TMUE_2000006680.2"/>
    <property type="gene ID" value="WBGene00293799"/>
</dbReference>
<accession>A0A5S6QHR1</accession>
<dbReference type="WBParaSite" id="TMUE_2000006680.1">
    <property type="protein sequence ID" value="TMUE_2000006680.1"/>
    <property type="gene ID" value="WBGene00293799"/>
</dbReference>